<feature type="binding site" evidence="14 15">
    <location>
        <position position="31"/>
    </location>
    <ligand>
        <name>a divalent metal cation</name>
        <dbReference type="ChEBI" id="CHEBI:60240"/>
    </ligand>
</feature>
<keyword evidence="11 14" id="KW-0255">Endonuclease</keyword>
<reference evidence="18 19" key="1">
    <citation type="submission" date="2023-04" db="EMBL/GenBank/DDBJ databases">
        <title>Funneling lignin-derived compounds into biodiesel using alkali-halophilic Citricoccus sp. P2.</title>
        <authorList>
            <person name="Luo C.-B."/>
        </authorList>
    </citation>
    <scope>NUCLEOTIDE SEQUENCE [LARGE SCALE GENOMIC DNA]</scope>
    <source>
        <strain evidence="18 19">P2</strain>
    </source>
</reference>
<evidence type="ECO:0000256" key="7">
    <source>
        <dbReference type="ARBA" id="ARBA00019179"/>
    </source>
</evidence>
<evidence type="ECO:0000259" key="17">
    <source>
        <dbReference type="PROSITE" id="PS51975"/>
    </source>
</evidence>
<proteinExistence type="inferred from homology"/>
<feature type="domain" description="RNase H type-2" evidence="17">
    <location>
        <begin position="25"/>
        <end position="234"/>
    </location>
</feature>
<dbReference type="PANTHER" id="PTHR10954:SF18">
    <property type="entry name" value="RIBONUCLEASE HII"/>
    <property type="match status" value="1"/>
</dbReference>
<dbReference type="EC" id="3.1.26.4" evidence="6 14"/>
<dbReference type="RefSeq" id="WP_278159506.1">
    <property type="nucleotide sequence ID" value="NZ_CP121252.1"/>
</dbReference>
<evidence type="ECO:0000256" key="9">
    <source>
        <dbReference type="ARBA" id="ARBA00022722"/>
    </source>
</evidence>
<evidence type="ECO:0000256" key="11">
    <source>
        <dbReference type="ARBA" id="ARBA00022759"/>
    </source>
</evidence>
<evidence type="ECO:0000256" key="4">
    <source>
        <dbReference type="ARBA" id="ARBA00004496"/>
    </source>
</evidence>
<evidence type="ECO:0000256" key="14">
    <source>
        <dbReference type="HAMAP-Rule" id="MF_00052"/>
    </source>
</evidence>
<keyword evidence="8 14" id="KW-0963">Cytoplasm</keyword>
<dbReference type="InterPro" id="IPR024567">
    <property type="entry name" value="RNase_HII/HIII_dom"/>
</dbReference>
<comment type="cofactor">
    <cofactor evidence="2">
        <name>Mg(2+)</name>
        <dbReference type="ChEBI" id="CHEBI:18420"/>
    </cofactor>
</comment>
<name>A0ABY8H9D7_9MICC</name>
<evidence type="ECO:0000256" key="5">
    <source>
        <dbReference type="ARBA" id="ARBA00007383"/>
    </source>
</evidence>
<dbReference type="InterPro" id="IPR012337">
    <property type="entry name" value="RNaseH-like_sf"/>
</dbReference>
<comment type="function">
    <text evidence="3 14 16">Endonuclease that specifically degrades the RNA of RNA-DNA hybrids.</text>
</comment>
<evidence type="ECO:0000313" key="18">
    <source>
        <dbReference type="EMBL" id="WFP17782.1"/>
    </source>
</evidence>
<keyword evidence="13 14" id="KW-0464">Manganese</keyword>
<evidence type="ECO:0000256" key="13">
    <source>
        <dbReference type="ARBA" id="ARBA00023211"/>
    </source>
</evidence>
<evidence type="ECO:0000256" key="2">
    <source>
        <dbReference type="ARBA" id="ARBA00001946"/>
    </source>
</evidence>
<evidence type="ECO:0000256" key="8">
    <source>
        <dbReference type="ARBA" id="ARBA00022490"/>
    </source>
</evidence>
<evidence type="ECO:0000256" key="15">
    <source>
        <dbReference type="PROSITE-ProRule" id="PRU01319"/>
    </source>
</evidence>
<feature type="binding site" evidence="14 15">
    <location>
        <position position="130"/>
    </location>
    <ligand>
        <name>a divalent metal cation</name>
        <dbReference type="ChEBI" id="CHEBI:60240"/>
    </ligand>
</feature>
<evidence type="ECO:0000256" key="1">
    <source>
        <dbReference type="ARBA" id="ARBA00000077"/>
    </source>
</evidence>
<dbReference type="InterPro" id="IPR022898">
    <property type="entry name" value="RNase_HII"/>
</dbReference>
<accession>A0ABY8H9D7</accession>
<keyword evidence="19" id="KW-1185">Reference proteome</keyword>
<dbReference type="PANTHER" id="PTHR10954">
    <property type="entry name" value="RIBONUCLEASE H2 SUBUNIT A"/>
    <property type="match status" value="1"/>
</dbReference>
<evidence type="ECO:0000256" key="12">
    <source>
        <dbReference type="ARBA" id="ARBA00022801"/>
    </source>
</evidence>
<dbReference type="InterPro" id="IPR036397">
    <property type="entry name" value="RNaseH_sf"/>
</dbReference>
<evidence type="ECO:0000256" key="6">
    <source>
        <dbReference type="ARBA" id="ARBA00012180"/>
    </source>
</evidence>
<feature type="binding site" evidence="14 15">
    <location>
        <position position="32"/>
    </location>
    <ligand>
        <name>a divalent metal cation</name>
        <dbReference type="ChEBI" id="CHEBI:60240"/>
    </ligand>
</feature>
<keyword evidence="10 14" id="KW-0479">Metal-binding</keyword>
<dbReference type="Proteomes" id="UP001219037">
    <property type="component" value="Chromosome"/>
</dbReference>
<dbReference type="GO" id="GO:0004523">
    <property type="term" value="F:RNA-DNA hybrid ribonuclease activity"/>
    <property type="evidence" value="ECO:0007669"/>
    <property type="project" value="UniProtKB-EC"/>
</dbReference>
<dbReference type="EMBL" id="CP121252">
    <property type="protein sequence ID" value="WFP17782.1"/>
    <property type="molecule type" value="Genomic_DNA"/>
</dbReference>
<dbReference type="Pfam" id="PF01351">
    <property type="entry name" value="RNase_HII"/>
    <property type="match status" value="1"/>
</dbReference>
<comment type="similarity">
    <text evidence="5 14 16">Belongs to the RNase HII family.</text>
</comment>
<dbReference type="InterPro" id="IPR001352">
    <property type="entry name" value="RNase_HII/HIII"/>
</dbReference>
<evidence type="ECO:0000256" key="16">
    <source>
        <dbReference type="RuleBase" id="RU003515"/>
    </source>
</evidence>
<keyword evidence="12 14" id="KW-0378">Hydrolase</keyword>
<organism evidence="18 19">
    <name type="scientific">Citricoccus muralis</name>
    <dbReference type="NCBI Taxonomy" id="169134"/>
    <lineage>
        <taxon>Bacteria</taxon>
        <taxon>Bacillati</taxon>
        <taxon>Actinomycetota</taxon>
        <taxon>Actinomycetes</taxon>
        <taxon>Micrococcales</taxon>
        <taxon>Micrococcaceae</taxon>
        <taxon>Citricoccus</taxon>
    </lineage>
</organism>
<dbReference type="Gene3D" id="3.30.420.10">
    <property type="entry name" value="Ribonuclease H-like superfamily/Ribonuclease H"/>
    <property type="match status" value="1"/>
</dbReference>
<sequence length="236" mass="25150">MTVLLADLKVEKEILAGFAGGAGPLVIAGMDEVGRGALAGPVTVGVAAVTVSLDTEAMTGLRDSKALSATRREGLEPKIVEWCDAVAADHASAEEIDEYGISAGLALAARRSWTQLVNSLGRVPDVLLLDGRDNWLSRAPHQLVQDMPALPHHIHLQIKADAQCASVAAAAIFAKVARDRLMAELDEQHPEFGWKKNKGYGAAVHRDALLTYGPTSYHRRSWNLTGGHNPNQGALL</sequence>
<dbReference type="HAMAP" id="MF_00052_B">
    <property type="entry name" value="RNase_HII_B"/>
    <property type="match status" value="1"/>
</dbReference>
<comment type="cofactor">
    <cofactor evidence="14 15">
        <name>Mn(2+)</name>
        <dbReference type="ChEBI" id="CHEBI:29035"/>
    </cofactor>
    <cofactor evidence="14 15">
        <name>Mg(2+)</name>
        <dbReference type="ChEBI" id="CHEBI:18420"/>
    </cofactor>
    <text evidence="14 15">Manganese or magnesium. Binds 1 divalent metal ion per monomer in the absence of substrate. May bind a second metal ion after substrate binding.</text>
</comment>
<keyword evidence="9 14" id="KW-0540">Nuclease</keyword>
<evidence type="ECO:0000313" key="19">
    <source>
        <dbReference type="Proteomes" id="UP001219037"/>
    </source>
</evidence>
<protein>
    <recommendedName>
        <fullName evidence="7 14">Ribonuclease HII</fullName>
        <shortName evidence="14">RNase HII</shortName>
        <ecNumber evidence="6 14">3.1.26.4</ecNumber>
    </recommendedName>
</protein>
<dbReference type="PROSITE" id="PS51975">
    <property type="entry name" value="RNASE_H_2"/>
    <property type="match status" value="1"/>
</dbReference>
<comment type="subcellular location">
    <subcellularLocation>
        <location evidence="4 14">Cytoplasm</location>
    </subcellularLocation>
</comment>
<dbReference type="NCBIfam" id="NF000595">
    <property type="entry name" value="PRK00015.1-3"/>
    <property type="match status" value="1"/>
</dbReference>
<gene>
    <name evidence="14" type="primary">rnhB</name>
    <name evidence="18" type="ORF">P8192_06715</name>
</gene>
<dbReference type="CDD" id="cd07182">
    <property type="entry name" value="RNase_HII_bacteria_HII_like"/>
    <property type="match status" value="1"/>
</dbReference>
<evidence type="ECO:0000256" key="3">
    <source>
        <dbReference type="ARBA" id="ARBA00004065"/>
    </source>
</evidence>
<dbReference type="SUPFAM" id="SSF53098">
    <property type="entry name" value="Ribonuclease H-like"/>
    <property type="match status" value="1"/>
</dbReference>
<evidence type="ECO:0000256" key="10">
    <source>
        <dbReference type="ARBA" id="ARBA00022723"/>
    </source>
</evidence>
<comment type="catalytic activity">
    <reaction evidence="1 14 15 16">
        <text>Endonucleolytic cleavage to 5'-phosphomonoester.</text>
        <dbReference type="EC" id="3.1.26.4"/>
    </reaction>
</comment>